<evidence type="ECO:0000256" key="4">
    <source>
        <dbReference type="ARBA" id="ARBA00022679"/>
    </source>
</evidence>
<feature type="binding site" evidence="15">
    <location>
        <position position="506"/>
    </location>
    <ligand>
        <name>ATP</name>
        <dbReference type="ChEBI" id="CHEBI:30616"/>
    </ligand>
</feature>
<dbReference type="Gene3D" id="3.40.1190.20">
    <property type="match status" value="1"/>
</dbReference>
<dbReference type="GO" id="GO:0003677">
    <property type="term" value="F:DNA binding"/>
    <property type="evidence" value="ECO:0007669"/>
    <property type="project" value="UniProtKB-KW"/>
</dbReference>
<dbReference type="InterPro" id="IPR029056">
    <property type="entry name" value="Ribokinase-like"/>
</dbReference>
<feature type="binding site" evidence="15">
    <location>
        <position position="566"/>
    </location>
    <ligand>
        <name>K(+)</name>
        <dbReference type="ChEBI" id="CHEBI:29103"/>
    </ligand>
</feature>
<dbReference type="InterPro" id="IPR011611">
    <property type="entry name" value="PfkB_dom"/>
</dbReference>
<comment type="caution">
    <text evidence="15">Lacks conserved residue(s) required for the propagation of feature annotation.</text>
</comment>
<keyword evidence="7 15" id="KW-0418">Kinase</keyword>
<dbReference type="SMART" id="SM00354">
    <property type="entry name" value="HTH_LACI"/>
    <property type="match status" value="1"/>
</dbReference>
<keyword evidence="14 15" id="KW-0119">Carbohydrate metabolism</keyword>
<sequence length="629" mass="69288">MTIKEIAQIANVSVSTVSKIMNHKDSSISAETRERVLKIAKEYHYTPYAAAMQSTTTKTWIIGIVMQSVNSIDMALSGILEEAQKNGYSINLFDSQNDPETERKNIAACCTKHFDGVIWETLGEESLKEKAQLERAGIPFEIANVEIEGSFCPNYSRLSYNACEKLIQNQHARIGCLVMDGRRTAAIIKGYKNCLFDHQLNYDENNIFTEVGKSLLYKIKNHTITGIICSHFSLAIEFFRVLTSLGYHIPEDVSIISMRSDIRDEIFLPELSTFTIPKRRYGVCLCRNFINKIEQKDCPPEPFEFDTTLSTENSISGPYERSKRQILVVGSVNVDTYLNVDQLPSVRQTIKTSVSSSYPGGKAINQAVGVAKLGMPVAVLGSVGSDVHSDLIFSSLNHYDISTEGIARIGNSSTGHAYIITGHDGNSMITILEGANANLLPEDIVKNERVFYNTEYCLVQTEIPLDTVHTALKLARLHGAKTILKPSACGELPDDILADVDIIVPNVDELSTICPEGQTIEEKSKFLLGKGISCVIVTLGSHGIYRLDRNGAQYYDAVLFSVVDATGASDAFISALAAYLMQGYDMDSAIQIGSIAAAFSITREGVVPSLVSKTTLETYLYQKEPELLK</sequence>
<dbReference type="Pfam" id="PF00294">
    <property type="entry name" value="PfkB"/>
    <property type="match status" value="1"/>
</dbReference>
<keyword evidence="6 15" id="KW-0547">Nucleotide-binding</keyword>
<feature type="binding site" evidence="15">
    <location>
        <position position="605"/>
    </location>
    <ligand>
        <name>K(+)</name>
        <dbReference type="ChEBI" id="CHEBI:29103"/>
    </ligand>
</feature>
<accession>A0A1M6KAL9</accession>
<evidence type="ECO:0000313" key="18">
    <source>
        <dbReference type="Proteomes" id="UP000184301"/>
    </source>
</evidence>
<evidence type="ECO:0000256" key="12">
    <source>
        <dbReference type="ARBA" id="ARBA00023125"/>
    </source>
</evidence>
<evidence type="ECO:0000256" key="13">
    <source>
        <dbReference type="ARBA" id="ARBA00023163"/>
    </source>
</evidence>
<feature type="binding site" evidence="15">
    <location>
        <position position="603"/>
    </location>
    <ligand>
        <name>K(+)</name>
        <dbReference type="ChEBI" id="CHEBI:29103"/>
    </ligand>
</feature>
<dbReference type="OrthoDB" id="9775849at2"/>
<evidence type="ECO:0000256" key="5">
    <source>
        <dbReference type="ARBA" id="ARBA00022723"/>
    </source>
</evidence>
<dbReference type="GO" id="GO:0005524">
    <property type="term" value="F:ATP binding"/>
    <property type="evidence" value="ECO:0007669"/>
    <property type="project" value="UniProtKB-UniRule"/>
</dbReference>
<dbReference type="SUPFAM" id="SSF53613">
    <property type="entry name" value="Ribokinase-like"/>
    <property type="match status" value="1"/>
</dbReference>
<dbReference type="InterPro" id="IPR002173">
    <property type="entry name" value="Carboh/pur_kinase_PfkB_CS"/>
</dbReference>
<dbReference type="Gene3D" id="1.10.260.40">
    <property type="entry name" value="lambda repressor-like DNA-binding domains"/>
    <property type="match status" value="1"/>
</dbReference>
<keyword evidence="12" id="KW-0238">DNA-binding</keyword>
<dbReference type="EMBL" id="FQZY01000011">
    <property type="protein sequence ID" value="SHJ56000.1"/>
    <property type="molecule type" value="Genomic_DNA"/>
</dbReference>
<feature type="binding site" evidence="15">
    <location>
        <begin position="538"/>
        <end position="543"/>
    </location>
    <ligand>
        <name>ATP</name>
        <dbReference type="ChEBI" id="CHEBI:30616"/>
    </ligand>
</feature>
<dbReference type="InterPro" id="IPR046335">
    <property type="entry name" value="LacI/GalR-like_sensor"/>
</dbReference>
<dbReference type="PRINTS" id="PR00990">
    <property type="entry name" value="RIBOKINASE"/>
</dbReference>
<dbReference type="CDD" id="cd01174">
    <property type="entry name" value="ribokinase"/>
    <property type="match status" value="1"/>
</dbReference>
<dbReference type="GO" id="GO:0004747">
    <property type="term" value="F:ribokinase activity"/>
    <property type="evidence" value="ECO:0007669"/>
    <property type="project" value="UniProtKB-UniRule"/>
</dbReference>
<keyword evidence="4 15" id="KW-0808">Transferase</keyword>
<comment type="similarity">
    <text evidence="15">Belongs to the carbohydrate kinase PfkB family. Ribokinase subfamily.</text>
</comment>
<feature type="binding site" evidence="15">
    <location>
        <position position="564"/>
    </location>
    <ligand>
        <name>K(+)</name>
        <dbReference type="ChEBI" id="CHEBI:29103"/>
    </ligand>
</feature>
<keyword evidence="9 15" id="KW-0460">Magnesium</keyword>
<keyword evidence="18" id="KW-1185">Reference proteome</keyword>
<evidence type="ECO:0000256" key="15">
    <source>
        <dbReference type="HAMAP-Rule" id="MF_01987"/>
    </source>
</evidence>
<dbReference type="HAMAP" id="MF_01987">
    <property type="entry name" value="Ribokinase"/>
    <property type="match status" value="1"/>
</dbReference>
<comment type="function">
    <text evidence="15">Catalyzes the phosphorylation of ribose at O-5 in a reaction requiring ATP and magnesium. The resulting D-ribose-5-phosphate can then be used either for sythesis of nucleotides, histidine, and tryptophan, or as a component of the pentose phosphate pathway.</text>
</comment>
<protein>
    <recommendedName>
        <fullName evidence="3 15">Ribokinase</fullName>
        <shortName evidence="15">RK</shortName>
        <ecNumber evidence="2 15">2.7.1.15</ecNumber>
    </recommendedName>
</protein>
<dbReference type="Pfam" id="PF00356">
    <property type="entry name" value="LacI"/>
    <property type="match status" value="1"/>
</dbReference>
<reference evidence="17 18" key="1">
    <citation type="submission" date="2016-11" db="EMBL/GenBank/DDBJ databases">
        <authorList>
            <person name="Jaros S."/>
            <person name="Januszkiewicz K."/>
            <person name="Wedrychowicz H."/>
        </authorList>
    </citation>
    <scope>NUCLEOTIDE SEQUENCE [LARGE SCALE GENOMIC DNA]</scope>
    <source>
        <strain evidence="17 18">DSM 15480</strain>
    </source>
</reference>
<dbReference type="PROSITE" id="PS00356">
    <property type="entry name" value="HTH_LACI_1"/>
    <property type="match status" value="1"/>
</dbReference>
<dbReference type="RefSeq" id="WP_073105772.1">
    <property type="nucleotide sequence ID" value="NZ_FQZY01000011.1"/>
</dbReference>
<keyword evidence="15" id="KW-0963">Cytoplasm</keyword>
<dbReference type="InterPro" id="IPR002139">
    <property type="entry name" value="Ribo/fructo_kinase"/>
</dbReference>
<evidence type="ECO:0000313" key="17">
    <source>
        <dbReference type="EMBL" id="SHJ56000.1"/>
    </source>
</evidence>
<keyword evidence="13" id="KW-0804">Transcription</keyword>
<dbReference type="PROSITE" id="PS50932">
    <property type="entry name" value="HTH_LACI_2"/>
    <property type="match status" value="1"/>
</dbReference>
<keyword evidence="10 15" id="KW-0630">Potassium</keyword>
<organism evidence="17 18">
    <name type="scientific">Hespellia stercorisuis DSM 15480</name>
    <dbReference type="NCBI Taxonomy" id="1121950"/>
    <lineage>
        <taxon>Bacteria</taxon>
        <taxon>Bacillati</taxon>
        <taxon>Bacillota</taxon>
        <taxon>Clostridia</taxon>
        <taxon>Lachnospirales</taxon>
        <taxon>Lachnospiraceae</taxon>
        <taxon>Hespellia</taxon>
    </lineage>
</organism>
<comment type="subunit">
    <text evidence="15">Homodimer.</text>
</comment>
<comment type="similarity">
    <text evidence="1">Belongs to the carbohydrate kinase pfkB family.</text>
</comment>
<evidence type="ECO:0000256" key="6">
    <source>
        <dbReference type="ARBA" id="ARBA00022741"/>
    </source>
</evidence>
<feature type="binding site" evidence="15">
    <location>
        <begin position="361"/>
        <end position="365"/>
    </location>
    <ligand>
        <name>substrate</name>
    </ligand>
</feature>
<feature type="binding site" evidence="15">
    <location>
        <position position="570"/>
    </location>
    <ligand>
        <name>substrate</name>
    </ligand>
</feature>
<dbReference type="STRING" id="1121950.SAMN02745243_00869"/>
<evidence type="ECO:0000256" key="7">
    <source>
        <dbReference type="ARBA" id="ARBA00022777"/>
    </source>
</evidence>
<evidence type="ECO:0000256" key="8">
    <source>
        <dbReference type="ARBA" id="ARBA00022840"/>
    </source>
</evidence>
<dbReference type="CDD" id="cd06267">
    <property type="entry name" value="PBP1_LacI_sugar_binding-like"/>
    <property type="match status" value="1"/>
</dbReference>
<evidence type="ECO:0000259" key="16">
    <source>
        <dbReference type="PROSITE" id="PS50932"/>
    </source>
</evidence>
<dbReference type="EC" id="2.7.1.15" evidence="2 15"/>
<dbReference type="PANTHER" id="PTHR10584">
    <property type="entry name" value="SUGAR KINASE"/>
    <property type="match status" value="1"/>
</dbReference>
<keyword evidence="8 15" id="KW-0067">ATP-binding</keyword>
<feature type="binding site" evidence="15">
    <location>
        <position position="600"/>
    </location>
    <ligand>
        <name>K(+)</name>
        <dbReference type="ChEBI" id="CHEBI:29103"/>
    </ligand>
</feature>
<dbReference type="Proteomes" id="UP000184301">
    <property type="component" value="Unassembled WGS sequence"/>
</dbReference>
<comment type="catalytic activity">
    <reaction evidence="15">
        <text>D-ribose + ATP = D-ribose 5-phosphate + ADP + H(+)</text>
        <dbReference type="Rhea" id="RHEA:13697"/>
        <dbReference type="ChEBI" id="CHEBI:15378"/>
        <dbReference type="ChEBI" id="CHEBI:30616"/>
        <dbReference type="ChEBI" id="CHEBI:47013"/>
        <dbReference type="ChEBI" id="CHEBI:78346"/>
        <dbReference type="ChEBI" id="CHEBI:456216"/>
        <dbReference type="EC" id="2.7.1.15"/>
    </reaction>
</comment>
<feature type="binding site" evidence="15">
    <location>
        <position position="609"/>
    </location>
    <ligand>
        <name>K(+)</name>
        <dbReference type="ChEBI" id="CHEBI:29103"/>
    </ligand>
</feature>
<proteinExistence type="inferred from homology"/>
<evidence type="ECO:0000256" key="2">
    <source>
        <dbReference type="ARBA" id="ARBA00012035"/>
    </source>
</evidence>
<dbReference type="GO" id="GO:0019303">
    <property type="term" value="P:D-ribose catabolic process"/>
    <property type="evidence" value="ECO:0007669"/>
    <property type="project" value="UniProtKB-UniRule"/>
</dbReference>
<comment type="subcellular location">
    <subcellularLocation>
        <location evidence="15">Cytoplasm</location>
    </subcellularLocation>
</comment>
<evidence type="ECO:0000256" key="10">
    <source>
        <dbReference type="ARBA" id="ARBA00022958"/>
    </source>
</evidence>
<dbReference type="UniPathway" id="UPA00916">
    <property type="reaction ID" value="UER00889"/>
</dbReference>
<evidence type="ECO:0000256" key="3">
    <source>
        <dbReference type="ARBA" id="ARBA00016943"/>
    </source>
</evidence>
<comment type="activity regulation">
    <text evidence="15">Activated by a monovalent cation that binds near, but not in, the active site. The most likely occupant of the site in vivo is potassium. Ion binding induces a conformational change that may alter substrate affinity.</text>
</comment>
<keyword evidence="5 15" id="KW-0479">Metal-binding</keyword>
<dbReference type="PANTHER" id="PTHR10584:SF166">
    <property type="entry name" value="RIBOKINASE"/>
    <property type="match status" value="1"/>
</dbReference>
<feature type="binding site" evidence="15">
    <location>
        <begin position="333"/>
        <end position="335"/>
    </location>
    <ligand>
        <name>substrate</name>
    </ligand>
</feature>
<comment type="pathway">
    <text evidence="15">Carbohydrate metabolism; D-ribose degradation; D-ribose 5-phosphate from beta-D-ribopyranose: step 2/2.</text>
</comment>
<comment type="cofactor">
    <cofactor evidence="15">
        <name>Mg(2+)</name>
        <dbReference type="ChEBI" id="CHEBI:18420"/>
    </cofactor>
    <text evidence="15">Requires a divalent cation, most likely magnesium in vivo, as an electrophilic catalyst to aid phosphoryl group transfer. It is the chelate of the metal and the nucleotide that is the actual substrate.</text>
</comment>
<dbReference type="GO" id="GO:0006355">
    <property type="term" value="P:regulation of DNA-templated transcription"/>
    <property type="evidence" value="ECO:0007669"/>
    <property type="project" value="InterPro"/>
</dbReference>
<dbReference type="PROSITE" id="PS00583">
    <property type="entry name" value="PFKB_KINASES_1"/>
    <property type="match status" value="1"/>
</dbReference>
<dbReference type="Gene3D" id="3.40.50.2300">
    <property type="match status" value="2"/>
</dbReference>
<dbReference type="SUPFAM" id="SSF47413">
    <property type="entry name" value="lambda repressor-like DNA-binding domains"/>
    <property type="match status" value="1"/>
</dbReference>
<dbReference type="CDD" id="cd01392">
    <property type="entry name" value="HTH_LacI"/>
    <property type="match status" value="1"/>
</dbReference>
<gene>
    <name evidence="15" type="primary">rbsK</name>
    <name evidence="17" type="ORF">SAMN02745243_00869</name>
</gene>
<dbReference type="SUPFAM" id="SSF53822">
    <property type="entry name" value="Periplasmic binding protein-like I"/>
    <property type="match status" value="1"/>
</dbReference>
<dbReference type="GO" id="GO:0005737">
    <property type="term" value="C:cytoplasm"/>
    <property type="evidence" value="ECO:0007669"/>
    <property type="project" value="UniProtKB-SubCell"/>
</dbReference>
<evidence type="ECO:0000256" key="9">
    <source>
        <dbReference type="ARBA" id="ARBA00022842"/>
    </source>
</evidence>
<feature type="binding site" evidence="15">
    <location>
        <position position="462"/>
    </location>
    <ligand>
        <name>substrate</name>
    </ligand>
</feature>
<keyword evidence="11" id="KW-0805">Transcription regulation</keyword>
<evidence type="ECO:0000256" key="1">
    <source>
        <dbReference type="ARBA" id="ARBA00005380"/>
    </source>
</evidence>
<dbReference type="GO" id="GO:0046872">
    <property type="term" value="F:metal ion binding"/>
    <property type="evidence" value="ECO:0007669"/>
    <property type="project" value="UniProtKB-KW"/>
</dbReference>
<dbReference type="InterPro" id="IPR028082">
    <property type="entry name" value="Peripla_BP_I"/>
</dbReference>
<dbReference type="InterPro" id="IPR011877">
    <property type="entry name" value="Ribokinase"/>
</dbReference>
<feature type="active site" description="Proton acceptor" evidence="15">
    <location>
        <position position="570"/>
    </location>
</feature>
<feature type="domain" description="HTH lacI-type" evidence="16">
    <location>
        <begin position="1"/>
        <end position="56"/>
    </location>
</feature>
<name>A0A1M6KAL9_9FIRM</name>
<dbReference type="InterPro" id="IPR010982">
    <property type="entry name" value="Lambda_DNA-bd_dom_sf"/>
</dbReference>
<dbReference type="Pfam" id="PF13377">
    <property type="entry name" value="Peripla_BP_3"/>
    <property type="match status" value="1"/>
</dbReference>
<evidence type="ECO:0000256" key="14">
    <source>
        <dbReference type="ARBA" id="ARBA00023277"/>
    </source>
</evidence>
<evidence type="ECO:0000256" key="11">
    <source>
        <dbReference type="ARBA" id="ARBA00023015"/>
    </source>
</evidence>
<dbReference type="InterPro" id="IPR000843">
    <property type="entry name" value="HTH_LacI"/>
</dbReference>
<dbReference type="AlphaFoldDB" id="A0A1M6KAL9"/>